<keyword evidence="1" id="KW-0472">Membrane</keyword>
<evidence type="ECO:0000313" key="3">
    <source>
        <dbReference type="EMBL" id="UTJ06317.1"/>
    </source>
</evidence>
<keyword evidence="4" id="KW-1185">Reference proteome</keyword>
<organism evidence="3 4">
    <name type="scientific">Arcobacter roscoffensis</name>
    <dbReference type="NCBI Taxonomy" id="2961520"/>
    <lineage>
        <taxon>Bacteria</taxon>
        <taxon>Pseudomonadati</taxon>
        <taxon>Campylobacterota</taxon>
        <taxon>Epsilonproteobacteria</taxon>
        <taxon>Campylobacterales</taxon>
        <taxon>Arcobacteraceae</taxon>
        <taxon>Arcobacter</taxon>
    </lineage>
</organism>
<name>A0ABY5E2A0_9BACT</name>
<dbReference type="SUPFAM" id="SSF52540">
    <property type="entry name" value="P-loop containing nucleoside triphosphate hydrolases"/>
    <property type="match status" value="1"/>
</dbReference>
<dbReference type="InterPro" id="IPR027417">
    <property type="entry name" value="P-loop_NTPase"/>
</dbReference>
<evidence type="ECO:0000256" key="1">
    <source>
        <dbReference type="SAM" id="Phobius"/>
    </source>
</evidence>
<reference evidence="3" key="1">
    <citation type="submission" date="2022-07" db="EMBL/GenBank/DDBJ databases">
        <title>Arcobacter roscoffensis sp. nov., a marine bacterium isolated from coastal seawater collected from Roscoff, France.</title>
        <authorList>
            <person name="Pascual J."/>
            <person name="Lepeaux C."/>
            <person name="Methner A."/>
            <person name="Overmann J."/>
        </authorList>
    </citation>
    <scope>NUCLEOTIDE SEQUENCE</scope>
    <source>
        <strain evidence="3">ARW1-2F2</strain>
    </source>
</reference>
<sequence>MSNQEKLKNYLLGNENKDGYLKDEISNAKVIMLSGKWGSGKTHFWQNIIASDEFKKELKEKSQVYSYISLYGKSSIEEIENDIFSQAYYSAIGGENFVTKGFSTFTKRMSRFGSKKVASGLKEEQKDNIEKTALKRLENGGVICFDDFERKSKDIDLNDLFGFITQLTLNFKCKVVIILNDDVFEGEEKDIFSNVKEKTVSKYLKYKPSIEELFNSIFDNKYEVLKDYSDVILKTFEESEVLNARIYIQALDNLLEWIENDKTQKKNDDVVRCLILVNLYFILYHVLFFKEEDKYRIIGFFDKLEKISDDYNRIKSSNIQIYGSNKNREYKEYESLKIYMKELEKTVSTQGQYEIYKDFFDSNIKNYEVKFYANSLKIGKNVDSDIFSQINTFIETGILED</sequence>
<dbReference type="RefSeq" id="WP_254576497.1">
    <property type="nucleotide sequence ID" value="NZ_CP100595.1"/>
</dbReference>
<dbReference type="Pfam" id="PF07693">
    <property type="entry name" value="KAP_NTPase"/>
    <property type="match status" value="1"/>
</dbReference>
<keyword evidence="1" id="KW-1133">Transmembrane helix</keyword>
<dbReference type="Proteomes" id="UP001060012">
    <property type="component" value="Chromosome"/>
</dbReference>
<gene>
    <name evidence="3" type="ORF">NJU99_13860</name>
</gene>
<protein>
    <submittedName>
        <fullName evidence="3">KAP family NTPase</fullName>
    </submittedName>
</protein>
<feature type="domain" description="KAP NTPase" evidence="2">
    <location>
        <begin position="26"/>
        <end position="205"/>
    </location>
</feature>
<proteinExistence type="predicted"/>
<keyword evidence="1" id="KW-0812">Transmembrane</keyword>
<evidence type="ECO:0000313" key="4">
    <source>
        <dbReference type="Proteomes" id="UP001060012"/>
    </source>
</evidence>
<dbReference type="InterPro" id="IPR011646">
    <property type="entry name" value="KAP_P-loop"/>
</dbReference>
<dbReference type="Gene3D" id="3.40.50.300">
    <property type="entry name" value="P-loop containing nucleotide triphosphate hydrolases"/>
    <property type="match status" value="1"/>
</dbReference>
<evidence type="ECO:0000259" key="2">
    <source>
        <dbReference type="Pfam" id="PF07693"/>
    </source>
</evidence>
<feature type="transmembrane region" description="Helical" evidence="1">
    <location>
        <begin position="270"/>
        <end position="289"/>
    </location>
</feature>
<accession>A0ABY5E2A0</accession>
<dbReference type="EMBL" id="CP100595">
    <property type="protein sequence ID" value="UTJ06317.1"/>
    <property type="molecule type" value="Genomic_DNA"/>
</dbReference>